<proteinExistence type="inferred from homology"/>
<evidence type="ECO:0000256" key="3">
    <source>
        <dbReference type="ARBA" id="ARBA00022448"/>
    </source>
</evidence>
<name>M4VBP0_9BACT</name>
<evidence type="ECO:0000256" key="2">
    <source>
        <dbReference type="ARBA" id="ARBA00008472"/>
    </source>
</evidence>
<dbReference type="STRING" id="1184267.A11Q_2601"/>
<keyword evidence="7" id="KW-1278">Translocase</keyword>
<evidence type="ECO:0000256" key="11">
    <source>
        <dbReference type="RuleBase" id="RU003639"/>
    </source>
</evidence>
<dbReference type="GO" id="GO:0048038">
    <property type="term" value="F:quinone binding"/>
    <property type="evidence" value="ECO:0007669"/>
    <property type="project" value="UniProtKB-KW"/>
</dbReference>
<comment type="subcellular location">
    <subcellularLocation>
        <location evidence="11">Cell membrane</location>
        <topology evidence="11">Multi-pass membrane protein</topology>
    </subcellularLocation>
    <subcellularLocation>
        <location evidence="1">Membrane</location>
    </subcellularLocation>
</comment>
<keyword evidence="14" id="KW-1185">Reference proteome</keyword>
<dbReference type="PATRIC" id="fig|1184267.3.peg.2629"/>
<dbReference type="InterPro" id="IPR000440">
    <property type="entry name" value="NADH_UbQ/plastoQ_OxRdtase_su3"/>
</dbReference>
<dbReference type="Pfam" id="PF00507">
    <property type="entry name" value="Oxidored_q4"/>
    <property type="match status" value="1"/>
</dbReference>
<dbReference type="HOGENOM" id="CLU_119549_0_1_7"/>
<evidence type="ECO:0000256" key="4">
    <source>
        <dbReference type="ARBA" id="ARBA00022475"/>
    </source>
</evidence>
<keyword evidence="4" id="KW-1003">Cell membrane</keyword>
<dbReference type="EMBL" id="CP003537">
    <property type="protein sequence ID" value="AGH96817.1"/>
    <property type="molecule type" value="Genomic_DNA"/>
</dbReference>
<keyword evidence="3" id="KW-0813">Transport</keyword>
<sequence length="123" mass="14080">MPLGGVIFITIFIAVFGFILIRLARLTGGRAKKTSQAKFDIYECGIPGEEKKDTKISVKFYLTAILFILFDIEIIFMYPWAVNFKNFIASGAGPFVFISMFVFLAIFIFGLWWEIKSKALEWD</sequence>
<dbReference type="PANTHER" id="PTHR11058">
    <property type="entry name" value="NADH-UBIQUINONE OXIDOREDUCTASE CHAIN 3"/>
    <property type="match status" value="1"/>
</dbReference>
<keyword evidence="8 12" id="KW-1133">Transmembrane helix</keyword>
<evidence type="ECO:0000256" key="10">
    <source>
        <dbReference type="ARBA" id="ARBA00023136"/>
    </source>
</evidence>
<comment type="function">
    <text evidence="11">NDH-1 shuttles electrons from NADH, via FMN and iron-sulfur (Fe-S) centers, to quinones in the respiratory chain.</text>
</comment>
<keyword evidence="9 11" id="KW-0520">NAD</keyword>
<feature type="transmembrane region" description="Helical" evidence="12">
    <location>
        <begin position="60"/>
        <end position="81"/>
    </location>
</feature>
<evidence type="ECO:0000256" key="5">
    <source>
        <dbReference type="ARBA" id="ARBA00022692"/>
    </source>
</evidence>
<accession>M4VBP0</accession>
<evidence type="ECO:0000313" key="13">
    <source>
        <dbReference type="EMBL" id="AGH96817.1"/>
    </source>
</evidence>
<comment type="similarity">
    <text evidence="2 11">Belongs to the complex I subunit 3 family.</text>
</comment>
<dbReference type="EC" id="7.1.1.-" evidence="11"/>
<comment type="catalytic activity">
    <reaction evidence="11">
        <text>a quinone + NADH + 5 H(+)(in) = a quinol + NAD(+) + 4 H(+)(out)</text>
        <dbReference type="Rhea" id="RHEA:57888"/>
        <dbReference type="ChEBI" id="CHEBI:15378"/>
        <dbReference type="ChEBI" id="CHEBI:24646"/>
        <dbReference type="ChEBI" id="CHEBI:57540"/>
        <dbReference type="ChEBI" id="CHEBI:57945"/>
        <dbReference type="ChEBI" id="CHEBI:132124"/>
    </reaction>
</comment>
<dbReference type="eggNOG" id="COG0838">
    <property type="taxonomic scope" value="Bacteria"/>
</dbReference>
<protein>
    <recommendedName>
        <fullName evidence="11">NADH-quinone oxidoreductase subunit</fullName>
        <ecNumber evidence="11">7.1.1.-</ecNumber>
    </recommendedName>
</protein>
<evidence type="ECO:0000256" key="1">
    <source>
        <dbReference type="ARBA" id="ARBA00004370"/>
    </source>
</evidence>
<dbReference type="Proteomes" id="UP000012040">
    <property type="component" value="Chromosome"/>
</dbReference>
<evidence type="ECO:0000313" key="14">
    <source>
        <dbReference type="Proteomes" id="UP000012040"/>
    </source>
</evidence>
<dbReference type="GO" id="GO:0005886">
    <property type="term" value="C:plasma membrane"/>
    <property type="evidence" value="ECO:0007669"/>
    <property type="project" value="UniProtKB-SubCell"/>
</dbReference>
<dbReference type="RefSeq" id="WP_015471307.1">
    <property type="nucleotide sequence ID" value="NC_020813.1"/>
</dbReference>
<dbReference type="PANTHER" id="PTHR11058:SF22">
    <property type="entry name" value="NADH-QUINONE OXIDOREDUCTASE SUBUNIT A"/>
    <property type="match status" value="1"/>
</dbReference>
<gene>
    <name evidence="13" type="ORF">A11Q_2601</name>
</gene>
<reference evidence="13 14" key="1">
    <citation type="journal article" date="2013" name="ISME J.">
        <title>By their genes ye shall know them: genomic signatures of predatory bacteria.</title>
        <authorList>
            <person name="Pasternak Z."/>
            <person name="Pietrokovski S."/>
            <person name="Rotem O."/>
            <person name="Gophna U."/>
            <person name="Lurie-Weinberger M.N."/>
            <person name="Jurkevitch E."/>
        </authorList>
    </citation>
    <scope>NUCLEOTIDE SEQUENCE [LARGE SCALE GENOMIC DNA]</scope>
    <source>
        <strain evidence="13 14">JSS</strain>
    </source>
</reference>
<dbReference type="KEGG" id="bex:A11Q_2601"/>
<keyword evidence="6 11" id="KW-0874">Quinone</keyword>
<keyword evidence="10 12" id="KW-0472">Membrane</keyword>
<dbReference type="InterPro" id="IPR038430">
    <property type="entry name" value="NDAH_ubi_oxred_su3_sf"/>
</dbReference>
<evidence type="ECO:0000256" key="12">
    <source>
        <dbReference type="SAM" id="Phobius"/>
    </source>
</evidence>
<evidence type="ECO:0000256" key="9">
    <source>
        <dbReference type="ARBA" id="ARBA00023027"/>
    </source>
</evidence>
<dbReference type="AlphaFoldDB" id="M4VBP0"/>
<feature type="transmembrane region" description="Helical" evidence="12">
    <location>
        <begin position="6"/>
        <end position="24"/>
    </location>
</feature>
<evidence type="ECO:0000256" key="7">
    <source>
        <dbReference type="ARBA" id="ARBA00022967"/>
    </source>
</evidence>
<evidence type="ECO:0000256" key="6">
    <source>
        <dbReference type="ARBA" id="ARBA00022719"/>
    </source>
</evidence>
<dbReference type="GO" id="GO:0008137">
    <property type="term" value="F:NADH dehydrogenase (ubiquinone) activity"/>
    <property type="evidence" value="ECO:0007669"/>
    <property type="project" value="InterPro"/>
</dbReference>
<keyword evidence="5 11" id="KW-0812">Transmembrane</keyword>
<evidence type="ECO:0000256" key="8">
    <source>
        <dbReference type="ARBA" id="ARBA00022989"/>
    </source>
</evidence>
<dbReference type="Gene3D" id="1.20.58.1610">
    <property type="entry name" value="NADH:ubiquinone/plastoquinone oxidoreductase, chain 3"/>
    <property type="match status" value="1"/>
</dbReference>
<dbReference type="OrthoDB" id="9791970at2"/>
<feature type="transmembrane region" description="Helical" evidence="12">
    <location>
        <begin position="87"/>
        <end position="113"/>
    </location>
</feature>
<organism evidence="13 14">
    <name type="scientific">Pseudobdellovibrio exovorus JSS</name>
    <dbReference type="NCBI Taxonomy" id="1184267"/>
    <lineage>
        <taxon>Bacteria</taxon>
        <taxon>Pseudomonadati</taxon>
        <taxon>Bdellovibrionota</taxon>
        <taxon>Bdellovibrionia</taxon>
        <taxon>Bdellovibrionales</taxon>
        <taxon>Pseudobdellovibrionaceae</taxon>
        <taxon>Pseudobdellovibrio</taxon>
    </lineage>
</organism>
<dbReference type="GO" id="GO:0030964">
    <property type="term" value="C:NADH dehydrogenase complex"/>
    <property type="evidence" value="ECO:0007669"/>
    <property type="project" value="TreeGrafter"/>
</dbReference>